<reference evidence="1" key="1">
    <citation type="journal article" date="2020" name="mSystems">
        <title>Genome- and Community-Level Interaction Insights into Carbon Utilization and Element Cycling Functions of Hydrothermarchaeota in Hydrothermal Sediment.</title>
        <authorList>
            <person name="Zhou Z."/>
            <person name="Liu Y."/>
            <person name="Xu W."/>
            <person name="Pan J."/>
            <person name="Luo Z.H."/>
            <person name="Li M."/>
        </authorList>
    </citation>
    <scope>NUCLEOTIDE SEQUENCE [LARGE SCALE GENOMIC DNA]</scope>
    <source>
        <strain evidence="1">SpSt-1259</strain>
    </source>
</reference>
<dbReference type="Proteomes" id="UP000885664">
    <property type="component" value="Unassembled WGS sequence"/>
</dbReference>
<organism evidence="1">
    <name type="scientific">Fervidicoccus fontis</name>
    <dbReference type="NCBI Taxonomy" id="683846"/>
    <lineage>
        <taxon>Archaea</taxon>
        <taxon>Thermoproteota</taxon>
        <taxon>Thermoprotei</taxon>
        <taxon>Fervidicoccales</taxon>
        <taxon>Fervidicoccaceae</taxon>
        <taxon>Fervidicoccus</taxon>
    </lineage>
</organism>
<evidence type="ECO:0000313" key="1">
    <source>
        <dbReference type="EMBL" id="HEU97257.1"/>
    </source>
</evidence>
<evidence type="ECO:0008006" key="2">
    <source>
        <dbReference type="Google" id="ProtNLM"/>
    </source>
</evidence>
<comment type="caution">
    <text evidence="1">The sequence shown here is derived from an EMBL/GenBank/DDBJ whole genome shotgun (WGS) entry which is preliminary data.</text>
</comment>
<accession>A0A7C2YGR1</accession>
<name>A0A7C2YGR1_9CREN</name>
<sequence length="190" mass="20105">MKNTPLFLLVAASLVSAAVFASVFVYYPVSVAATPTAPPVIFAEGSNAGGKDLYGTNTIGVTVSQANTSLSITVHPTYQITYYKNITLIKNLDSNAYYIAFRVNTAATDTNLQSAQLIIKDSSDNIVTTINLMTTSTSSWIQIPANSQYTVDLNITYTAGASSTYSSAPGNGFTASLQLIYSPQNSESAP</sequence>
<dbReference type="AlphaFoldDB" id="A0A7C2YGR1"/>
<dbReference type="EMBL" id="DSFE01000004">
    <property type="protein sequence ID" value="HEU97257.1"/>
    <property type="molecule type" value="Genomic_DNA"/>
</dbReference>
<proteinExistence type="predicted"/>
<gene>
    <name evidence="1" type="ORF">ENO36_00170</name>
</gene>
<protein>
    <recommendedName>
        <fullName evidence="2">DUF1102 domain-containing protein</fullName>
    </recommendedName>
</protein>